<dbReference type="InterPro" id="IPR045562">
    <property type="entry name" value="RecG_dom3_C"/>
</dbReference>
<dbReference type="Pfam" id="PF19833">
    <property type="entry name" value="RecG_dom3_C"/>
    <property type="match status" value="1"/>
</dbReference>
<dbReference type="RefSeq" id="WP_039205815.1">
    <property type="nucleotide sequence ID" value="NZ_JSCE01000017.1"/>
</dbReference>
<dbReference type="EMBL" id="JSCE01000017">
    <property type="protein sequence ID" value="KHM53085.1"/>
    <property type="molecule type" value="Genomic_DNA"/>
</dbReference>
<organism evidence="18 19">
    <name type="scientific">Anaerovibrio lipolyticus</name>
    <dbReference type="NCBI Taxonomy" id="82374"/>
    <lineage>
        <taxon>Bacteria</taxon>
        <taxon>Bacillati</taxon>
        <taxon>Bacillota</taxon>
        <taxon>Negativicutes</taxon>
        <taxon>Selenomonadales</taxon>
        <taxon>Selenomonadaceae</taxon>
        <taxon>Anaerovibrio</taxon>
    </lineage>
</organism>
<dbReference type="Gene3D" id="3.40.50.300">
    <property type="entry name" value="P-loop containing nucleotide triphosphate hydrolases"/>
    <property type="match status" value="2"/>
</dbReference>
<dbReference type="SMART" id="SM00487">
    <property type="entry name" value="DEXDc"/>
    <property type="match status" value="1"/>
</dbReference>
<dbReference type="CDD" id="cd17992">
    <property type="entry name" value="DEXHc_RecG"/>
    <property type="match status" value="1"/>
</dbReference>
<accession>A0A0B2JXP8</accession>
<evidence type="ECO:0000256" key="11">
    <source>
        <dbReference type="ARBA" id="ARBA00023235"/>
    </source>
</evidence>
<comment type="caution">
    <text evidence="18">The sequence shown here is derived from an EMBL/GenBank/DDBJ whole genome shotgun (WGS) entry which is preliminary data.</text>
</comment>
<keyword evidence="9 15" id="KW-0233">DNA recombination</keyword>
<evidence type="ECO:0000256" key="2">
    <source>
        <dbReference type="ARBA" id="ARBA00017846"/>
    </source>
</evidence>
<evidence type="ECO:0000256" key="4">
    <source>
        <dbReference type="ARBA" id="ARBA00022763"/>
    </source>
</evidence>
<sequence length="688" mass="77682">MELDQDIQYLKGIGPKKAQLLKKLGISRIFDMLTHYPRGYEDQSSITPIGELKPGEKSTISGVITSLQEKRAGRRNMLILTAMVSDGTGFVQITWFNQRFLKAKLKPGKKVFATGKVEFAFGGQGQYSMSQLSSFEIMDADEDETKGLGILPIYPSTESLNQKFFRKSIRELLNSVDTIPEVIPENIANRYRLLPRGDAFWGIHFPDSFAKVKQARNRLAFEELYLIQCGLMMLKKRTQEKKQGIRHGLNSVIVDKLMGSLPFELTGDQRRAWNDICNDMESSVPMRRLVQGDVGSGKTVIAMLALIKTVENGYQGALMAPTEILARQHYEGFVKQLEPLGVKVALLSGKLTKKQREQIYEELAAQQIDIVIGTHALIQEQVSFNKLGLVVTDEQHRFGINQRAELEKKGTLMPDVLVMTATPIPRTMTLTVYGDLDVSLIRELPPGRKPVRTFVRTLDRRELIYKFMRDEISKGRQGYVVCPLIEDSEESNLLSAEAVYDELTHGIFRDIPCGLVHGKLKQKDKEAIMQEFYEGHLKLLVATTVIEVGVNVPNASMMVIENAQQFGLAQLHQLRGRIGRGEYSSYCVLVTDGKTEVSKERMRIMETTSDGFVLAEEDLKLRGPGQFFGSMQHGLPDLKIADVLQDIDILLEARRAAIETMENRVDLDYVLPILELQYKEHFMNITDT</sequence>
<keyword evidence="8" id="KW-0238">DNA-binding</keyword>
<protein>
    <recommendedName>
        <fullName evidence="2 15">ATP-dependent DNA helicase RecG</fullName>
        <ecNumber evidence="13 15">5.6.2.4</ecNumber>
    </recommendedName>
</protein>
<comment type="function">
    <text evidence="15">Plays a critical role in recombination and DNA repair. Helps process Holliday junction intermediates to mature products by catalyzing branch migration. Has replication fork regression activity, unwinds stalled or blocked replication forks to make a HJ that can be resolved. Has a DNA unwinding activity characteristic of a DNA helicase with 3'-5' polarity.</text>
</comment>
<dbReference type="Pfam" id="PF00270">
    <property type="entry name" value="DEAD"/>
    <property type="match status" value="1"/>
</dbReference>
<evidence type="ECO:0000259" key="16">
    <source>
        <dbReference type="PROSITE" id="PS51192"/>
    </source>
</evidence>
<dbReference type="InterPro" id="IPR014001">
    <property type="entry name" value="Helicase_ATP-bd"/>
</dbReference>
<dbReference type="GO" id="GO:0006281">
    <property type="term" value="P:DNA repair"/>
    <property type="evidence" value="ECO:0007669"/>
    <property type="project" value="UniProtKB-UniRule"/>
</dbReference>
<keyword evidence="3 15" id="KW-0547">Nucleotide-binding</keyword>
<dbReference type="NCBIfam" id="NF008165">
    <property type="entry name" value="PRK10917.1-3"/>
    <property type="match status" value="1"/>
</dbReference>
<dbReference type="GO" id="GO:0043138">
    <property type="term" value="F:3'-5' DNA helicase activity"/>
    <property type="evidence" value="ECO:0007669"/>
    <property type="project" value="UniProtKB-EC"/>
</dbReference>
<dbReference type="eggNOG" id="COG1200">
    <property type="taxonomic scope" value="Bacteria"/>
</dbReference>
<evidence type="ECO:0000256" key="13">
    <source>
        <dbReference type="ARBA" id="ARBA00034808"/>
    </source>
</evidence>
<keyword evidence="11" id="KW-0413">Isomerase</keyword>
<feature type="domain" description="Helicase C-terminal" evidence="17">
    <location>
        <begin position="459"/>
        <end position="620"/>
    </location>
</feature>
<keyword evidence="19" id="KW-1185">Reference proteome</keyword>
<dbReference type="PANTHER" id="PTHR47964">
    <property type="entry name" value="ATP-DEPENDENT DNA HELICASE HOMOLOG RECG, CHLOROPLASTIC"/>
    <property type="match status" value="1"/>
</dbReference>
<dbReference type="GO" id="GO:0005524">
    <property type="term" value="F:ATP binding"/>
    <property type="evidence" value="ECO:0007669"/>
    <property type="project" value="UniProtKB-KW"/>
</dbReference>
<comment type="catalytic activity">
    <reaction evidence="12 15">
        <text>Couples ATP hydrolysis with the unwinding of duplex DNA by translocating in the 3'-5' direction.</text>
        <dbReference type="EC" id="5.6.2.4"/>
    </reaction>
</comment>
<dbReference type="Gene3D" id="2.40.50.140">
    <property type="entry name" value="Nucleic acid-binding proteins"/>
    <property type="match status" value="1"/>
</dbReference>
<dbReference type="Pfam" id="PF00271">
    <property type="entry name" value="Helicase_C"/>
    <property type="match status" value="1"/>
</dbReference>
<dbReference type="Pfam" id="PF17191">
    <property type="entry name" value="RecG_wedge"/>
    <property type="match status" value="1"/>
</dbReference>
<dbReference type="PROSITE" id="PS51194">
    <property type="entry name" value="HELICASE_CTER"/>
    <property type="match status" value="1"/>
</dbReference>
<dbReference type="InterPro" id="IPR027417">
    <property type="entry name" value="P-loop_NTPase"/>
</dbReference>
<evidence type="ECO:0000313" key="19">
    <source>
        <dbReference type="Proteomes" id="UP000030993"/>
    </source>
</evidence>
<dbReference type="InterPro" id="IPR001650">
    <property type="entry name" value="Helicase_C-like"/>
</dbReference>
<evidence type="ECO:0000256" key="9">
    <source>
        <dbReference type="ARBA" id="ARBA00023172"/>
    </source>
</evidence>
<evidence type="ECO:0000256" key="15">
    <source>
        <dbReference type="RuleBase" id="RU363016"/>
    </source>
</evidence>
<keyword evidence="10 15" id="KW-0234">DNA repair</keyword>
<evidence type="ECO:0000256" key="7">
    <source>
        <dbReference type="ARBA" id="ARBA00022840"/>
    </source>
</evidence>
<evidence type="ECO:0000256" key="12">
    <source>
        <dbReference type="ARBA" id="ARBA00034617"/>
    </source>
</evidence>
<dbReference type="AlphaFoldDB" id="A0A0B2JXP8"/>
<dbReference type="InterPro" id="IPR047112">
    <property type="entry name" value="RecG/Mfd"/>
</dbReference>
<dbReference type="SUPFAM" id="SSF52540">
    <property type="entry name" value="P-loop containing nucleoside triphosphate hydrolases"/>
    <property type="match status" value="2"/>
</dbReference>
<evidence type="ECO:0000256" key="8">
    <source>
        <dbReference type="ARBA" id="ARBA00023125"/>
    </source>
</evidence>
<evidence type="ECO:0000256" key="1">
    <source>
        <dbReference type="ARBA" id="ARBA00007504"/>
    </source>
</evidence>
<evidence type="ECO:0000313" key="18">
    <source>
        <dbReference type="EMBL" id="KHM53085.1"/>
    </source>
</evidence>
<reference evidence="18 19" key="1">
    <citation type="journal article" date="2013" name="PLoS ONE">
        <title>Identification and characterization of three novel lipases belonging to families II and V from Anaerovibrio lipolyticus 5ST.</title>
        <authorList>
            <person name="Prive F."/>
            <person name="Kaderbhai N.N."/>
            <person name="Girdwood S."/>
            <person name="Worgan H.J."/>
            <person name="Pinloche E."/>
            <person name="Scollan N.D."/>
            <person name="Huws S.A."/>
            <person name="Newbold C.J."/>
        </authorList>
    </citation>
    <scope>NUCLEOTIDE SEQUENCE [LARGE SCALE GENOMIC DNA]</scope>
    <source>
        <strain evidence="18 19">5S</strain>
    </source>
</reference>
<dbReference type="GO" id="GO:0016887">
    <property type="term" value="F:ATP hydrolysis activity"/>
    <property type="evidence" value="ECO:0007669"/>
    <property type="project" value="RHEA"/>
</dbReference>
<dbReference type="InterPro" id="IPR011545">
    <property type="entry name" value="DEAD/DEAH_box_helicase_dom"/>
</dbReference>
<evidence type="ECO:0000256" key="10">
    <source>
        <dbReference type="ARBA" id="ARBA00023204"/>
    </source>
</evidence>
<dbReference type="CDD" id="cd04488">
    <property type="entry name" value="RecG_wedge_OBF"/>
    <property type="match status" value="1"/>
</dbReference>
<comment type="similarity">
    <text evidence="1 15">Belongs to the helicase family. RecG subfamily.</text>
</comment>
<gene>
    <name evidence="18" type="ORF">NZ47_00945</name>
</gene>
<evidence type="ECO:0000256" key="5">
    <source>
        <dbReference type="ARBA" id="ARBA00022801"/>
    </source>
</evidence>
<dbReference type="InterPro" id="IPR012340">
    <property type="entry name" value="NA-bd_OB-fold"/>
</dbReference>
<comment type="catalytic activity">
    <reaction evidence="14 15">
        <text>ATP + H2O = ADP + phosphate + H(+)</text>
        <dbReference type="Rhea" id="RHEA:13065"/>
        <dbReference type="ChEBI" id="CHEBI:15377"/>
        <dbReference type="ChEBI" id="CHEBI:15378"/>
        <dbReference type="ChEBI" id="CHEBI:30616"/>
        <dbReference type="ChEBI" id="CHEBI:43474"/>
        <dbReference type="ChEBI" id="CHEBI:456216"/>
        <dbReference type="EC" id="5.6.2.4"/>
    </reaction>
</comment>
<dbReference type="STRING" id="82374.NZ47_00945"/>
<evidence type="ECO:0000256" key="3">
    <source>
        <dbReference type="ARBA" id="ARBA00022741"/>
    </source>
</evidence>
<dbReference type="PROSITE" id="PS51192">
    <property type="entry name" value="HELICASE_ATP_BIND_1"/>
    <property type="match status" value="1"/>
</dbReference>
<dbReference type="NCBIfam" id="TIGR00643">
    <property type="entry name" value="recG"/>
    <property type="match status" value="1"/>
</dbReference>
<dbReference type="NCBIfam" id="NF008168">
    <property type="entry name" value="PRK10917.2-2"/>
    <property type="match status" value="1"/>
</dbReference>
<dbReference type="SUPFAM" id="SSF50249">
    <property type="entry name" value="Nucleic acid-binding proteins"/>
    <property type="match status" value="1"/>
</dbReference>
<dbReference type="Proteomes" id="UP000030993">
    <property type="component" value="Unassembled WGS sequence"/>
</dbReference>
<dbReference type="InterPro" id="IPR033454">
    <property type="entry name" value="RecG_wedge"/>
</dbReference>
<dbReference type="PANTHER" id="PTHR47964:SF1">
    <property type="entry name" value="ATP-DEPENDENT DNA HELICASE HOMOLOG RECG, CHLOROPLASTIC"/>
    <property type="match status" value="1"/>
</dbReference>
<dbReference type="EC" id="5.6.2.4" evidence="13 15"/>
<evidence type="ECO:0000256" key="6">
    <source>
        <dbReference type="ARBA" id="ARBA00022806"/>
    </source>
</evidence>
<keyword evidence="6 15" id="KW-0347">Helicase</keyword>
<name>A0A0B2JXP8_9FIRM</name>
<keyword evidence="5 15" id="KW-0378">Hydrolase</keyword>
<keyword evidence="7 15" id="KW-0067">ATP-binding</keyword>
<dbReference type="InterPro" id="IPR004609">
    <property type="entry name" value="ATP-dep_DNA_helicase_RecG"/>
</dbReference>
<dbReference type="GO" id="GO:0006310">
    <property type="term" value="P:DNA recombination"/>
    <property type="evidence" value="ECO:0007669"/>
    <property type="project" value="UniProtKB-UniRule"/>
</dbReference>
<evidence type="ECO:0000259" key="17">
    <source>
        <dbReference type="PROSITE" id="PS51194"/>
    </source>
</evidence>
<dbReference type="SMART" id="SM00490">
    <property type="entry name" value="HELICc"/>
    <property type="match status" value="1"/>
</dbReference>
<feature type="domain" description="Helicase ATP-binding" evidence="16">
    <location>
        <begin position="279"/>
        <end position="441"/>
    </location>
</feature>
<proteinExistence type="inferred from homology"/>
<dbReference type="GO" id="GO:0003677">
    <property type="term" value="F:DNA binding"/>
    <property type="evidence" value="ECO:0007669"/>
    <property type="project" value="UniProtKB-KW"/>
</dbReference>
<keyword evidence="4 15" id="KW-0227">DNA damage</keyword>
<evidence type="ECO:0000256" key="14">
    <source>
        <dbReference type="ARBA" id="ARBA00048988"/>
    </source>
</evidence>